<comment type="subcellular location">
    <subcellularLocation>
        <location evidence="1">Cell membrane</location>
        <topology evidence="1">Single-pass type I membrane protein</topology>
    </subcellularLocation>
</comment>
<keyword evidence="18" id="KW-1185">Reference proteome</keyword>
<evidence type="ECO:0000256" key="4">
    <source>
        <dbReference type="ARBA" id="ARBA00022729"/>
    </source>
</evidence>
<evidence type="ECO:0000256" key="15">
    <source>
        <dbReference type="SAM" id="SignalP"/>
    </source>
</evidence>
<organism evidence="17 18">
    <name type="scientific">Kryptolebias marmoratus</name>
    <name type="common">Mangrove killifish</name>
    <name type="synonym">Rivulus marmoratus</name>
    <dbReference type="NCBI Taxonomy" id="37003"/>
    <lineage>
        <taxon>Eukaryota</taxon>
        <taxon>Metazoa</taxon>
        <taxon>Chordata</taxon>
        <taxon>Craniata</taxon>
        <taxon>Vertebrata</taxon>
        <taxon>Euteleostomi</taxon>
        <taxon>Actinopterygii</taxon>
        <taxon>Neopterygii</taxon>
        <taxon>Teleostei</taxon>
        <taxon>Neoteleostei</taxon>
        <taxon>Acanthomorphata</taxon>
        <taxon>Ovalentaria</taxon>
        <taxon>Atherinomorphae</taxon>
        <taxon>Cyprinodontiformes</taxon>
        <taxon>Rivulidae</taxon>
        <taxon>Kryptolebias</taxon>
    </lineage>
</organism>
<name>A0A3Q3B952_KRYMA</name>
<evidence type="ECO:0000256" key="14">
    <source>
        <dbReference type="SAM" id="Phobius"/>
    </source>
</evidence>
<keyword evidence="10" id="KW-1015">Disulfide bond</keyword>
<evidence type="ECO:0000256" key="3">
    <source>
        <dbReference type="ARBA" id="ARBA00022692"/>
    </source>
</evidence>
<dbReference type="Pfam" id="PF07686">
    <property type="entry name" value="V-set"/>
    <property type="match status" value="1"/>
</dbReference>
<evidence type="ECO:0000256" key="7">
    <source>
        <dbReference type="ARBA" id="ARBA00023130"/>
    </source>
</evidence>
<feature type="transmembrane region" description="Helical" evidence="14">
    <location>
        <begin position="169"/>
        <end position="191"/>
    </location>
</feature>
<keyword evidence="4 15" id="KW-0732">Signal</keyword>
<dbReference type="Gene3D" id="2.60.40.10">
    <property type="entry name" value="Immunoglobulins"/>
    <property type="match status" value="1"/>
</dbReference>
<feature type="chain" id="PRO_5018525775" description="Ig-like domain-containing protein" evidence="15">
    <location>
        <begin position="21"/>
        <end position="254"/>
    </location>
</feature>
<keyword evidence="8 14" id="KW-0472">Membrane</keyword>
<feature type="signal peptide" evidence="15">
    <location>
        <begin position="1"/>
        <end position="20"/>
    </location>
</feature>
<dbReference type="GO" id="GO:0005886">
    <property type="term" value="C:plasma membrane"/>
    <property type="evidence" value="ECO:0007669"/>
    <property type="project" value="UniProtKB-SubCell"/>
</dbReference>
<evidence type="ECO:0000256" key="10">
    <source>
        <dbReference type="ARBA" id="ARBA00023157"/>
    </source>
</evidence>
<keyword evidence="2" id="KW-1003">Cell membrane</keyword>
<evidence type="ECO:0000256" key="9">
    <source>
        <dbReference type="ARBA" id="ARBA00023139"/>
    </source>
</evidence>
<protein>
    <recommendedName>
        <fullName evidence="16">Ig-like domain-containing protein</fullName>
    </recommendedName>
</protein>
<dbReference type="GeneTree" id="ENSGT00510000050969"/>
<evidence type="ECO:0000259" key="16">
    <source>
        <dbReference type="PROSITE" id="PS50835"/>
    </source>
</evidence>
<evidence type="ECO:0000256" key="6">
    <source>
        <dbReference type="ARBA" id="ARBA00022989"/>
    </source>
</evidence>
<dbReference type="Ensembl" id="ENSKMAT00000025928.1">
    <property type="protein sequence ID" value="ENSKMAP00000025606.1"/>
    <property type="gene ID" value="ENSKMAG00000018967.1"/>
</dbReference>
<evidence type="ECO:0000256" key="1">
    <source>
        <dbReference type="ARBA" id="ARBA00004251"/>
    </source>
</evidence>
<accession>A0A3Q3B952</accession>
<dbReference type="GO" id="GO:0002250">
    <property type="term" value="P:adaptive immune response"/>
    <property type="evidence" value="ECO:0007669"/>
    <property type="project" value="UniProtKB-KW"/>
</dbReference>
<dbReference type="AlphaFoldDB" id="A0A3Q3B952"/>
<sequence>MDPTWTRVLLILLLCQKVTSADVKAEEGKEAMISCKPEKGTMVIWFRALDKSGMEFIASVSSTGQLKTSRPNFNNKFRFQTTDSQTLILKSFNKNNDSGVYSCGSLVNGNKLLFGEVTRLKLDEGGFGSLSTRTRRVTGTALLLQVFCLGEGLTACVFTGPSMFCAPIILGPLAGGCGLLLLLLIVTTLYCNSRSLSGSYPQTLFTNPLQSWNVLLFYSTFSSKKKKKVFCLHCFFFPKCYYSPRLNLFFSFQK</sequence>
<keyword evidence="12" id="KW-0449">Lipoprotein</keyword>
<dbReference type="InterPro" id="IPR036179">
    <property type="entry name" value="Ig-like_dom_sf"/>
</dbReference>
<evidence type="ECO:0000256" key="8">
    <source>
        <dbReference type="ARBA" id="ARBA00023136"/>
    </source>
</evidence>
<dbReference type="InterPro" id="IPR013783">
    <property type="entry name" value="Ig-like_fold"/>
</dbReference>
<keyword evidence="11" id="KW-0325">Glycoprotein</keyword>
<reference evidence="17" key="1">
    <citation type="submission" date="2025-08" db="UniProtKB">
        <authorList>
            <consortium name="Ensembl"/>
        </authorList>
    </citation>
    <scope>IDENTIFICATION</scope>
</reference>
<keyword evidence="13" id="KW-0393">Immunoglobulin domain</keyword>
<dbReference type="Proteomes" id="UP000264800">
    <property type="component" value="Unplaced"/>
</dbReference>
<dbReference type="PANTHER" id="PTHR10441">
    <property type="entry name" value="CD8 ALPHA CHAIN"/>
    <property type="match status" value="1"/>
</dbReference>
<dbReference type="InterPro" id="IPR013106">
    <property type="entry name" value="Ig_V-set"/>
</dbReference>
<evidence type="ECO:0000313" key="18">
    <source>
        <dbReference type="Proteomes" id="UP000264800"/>
    </source>
</evidence>
<reference evidence="17" key="2">
    <citation type="submission" date="2025-09" db="UniProtKB">
        <authorList>
            <consortium name="Ensembl"/>
        </authorList>
    </citation>
    <scope>IDENTIFICATION</scope>
</reference>
<dbReference type="PROSITE" id="PS50835">
    <property type="entry name" value="IG_LIKE"/>
    <property type="match status" value="1"/>
</dbReference>
<evidence type="ECO:0000256" key="13">
    <source>
        <dbReference type="ARBA" id="ARBA00023319"/>
    </source>
</evidence>
<evidence type="ECO:0000313" key="17">
    <source>
        <dbReference type="Ensembl" id="ENSKMAP00000025606.1"/>
    </source>
</evidence>
<keyword evidence="3 14" id="KW-0812">Transmembrane</keyword>
<dbReference type="InterPro" id="IPR015468">
    <property type="entry name" value="CD8_asu"/>
</dbReference>
<dbReference type="SUPFAM" id="SSF48726">
    <property type="entry name" value="Immunoglobulin"/>
    <property type="match status" value="1"/>
</dbReference>
<evidence type="ECO:0000256" key="2">
    <source>
        <dbReference type="ARBA" id="ARBA00022475"/>
    </source>
</evidence>
<keyword evidence="9" id="KW-0564">Palmitate</keyword>
<dbReference type="CDD" id="cd00099">
    <property type="entry name" value="IgV"/>
    <property type="match status" value="1"/>
</dbReference>
<keyword evidence="5" id="KW-0391">Immunity</keyword>
<feature type="domain" description="Ig-like" evidence="16">
    <location>
        <begin position="3"/>
        <end position="103"/>
    </location>
</feature>
<evidence type="ECO:0000256" key="5">
    <source>
        <dbReference type="ARBA" id="ARBA00022859"/>
    </source>
</evidence>
<dbReference type="PANTHER" id="PTHR10441:SF2">
    <property type="entry name" value="T-CELL SURFACE GLYCOPROTEIN CD8 ALPHA CHAIN"/>
    <property type="match status" value="1"/>
</dbReference>
<dbReference type="STRING" id="37003.ENSKMAP00000025606"/>
<keyword evidence="7" id="KW-1064">Adaptive immunity</keyword>
<dbReference type="InterPro" id="IPR007110">
    <property type="entry name" value="Ig-like_dom"/>
</dbReference>
<proteinExistence type="predicted"/>
<evidence type="ECO:0000256" key="12">
    <source>
        <dbReference type="ARBA" id="ARBA00023288"/>
    </source>
</evidence>
<evidence type="ECO:0000256" key="11">
    <source>
        <dbReference type="ARBA" id="ARBA00023180"/>
    </source>
</evidence>
<keyword evidence="6 14" id="KW-1133">Transmembrane helix</keyword>
<dbReference type="OMA" id="MIVWFRV"/>